<comment type="caution">
    <text evidence="2">The sequence shown here is derived from an EMBL/GenBank/DDBJ whole genome shotgun (WGS) entry which is preliminary data.</text>
</comment>
<dbReference type="InterPro" id="IPR036397">
    <property type="entry name" value="RNaseH_sf"/>
</dbReference>
<dbReference type="Gene3D" id="3.30.420.10">
    <property type="entry name" value="Ribonuclease H-like superfamily/Ribonuclease H"/>
    <property type="match status" value="1"/>
</dbReference>
<protein>
    <recommendedName>
        <fullName evidence="1">RNase H type-1 domain-containing protein</fullName>
    </recommendedName>
</protein>
<feature type="domain" description="RNase H type-1" evidence="1">
    <location>
        <begin position="1"/>
        <end position="31"/>
    </location>
</feature>
<name>A0A4Y2AZ91_ARAVE</name>
<evidence type="ECO:0000313" key="3">
    <source>
        <dbReference type="Proteomes" id="UP000499080"/>
    </source>
</evidence>
<sequence>MNQKISLLWVLGHSGIFWNEKADSLAKQVIDSKPFIDWIASEDIISNFKKQSIQITSQIVILVCSKLALQICKLAASLTRQERKCETSLQQVNASFEVIMGRTCSKLAL</sequence>
<accession>A0A4Y2AZ91</accession>
<organism evidence="2 3">
    <name type="scientific">Araneus ventricosus</name>
    <name type="common">Orbweaver spider</name>
    <name type="synonym">Epeira ventricosa</name>
    <dbReference type="NCBI Taxonomy" id="182803"/>
    <lineage>
        <taxon>Eukaryota</taxon>
        <taxon>Metazoa</taxon>
        <taxon>Ecdysozoa</taxon>
        <taxon>Arthropoda</taxon>
        <taxon>Chelicerata</taxon>
        <taxon>Arachnida</taxon>
        <taxon>Araneae</taxon>
        <taxon>Araneomorphae</taxon>
        <taxon>Entelegynae</taxon>
        <taxon>Araneoidea</taxon>
        <taxon>Araneidae</taxon>
        <taxon>Araneus</taxon>
    </lineage>
</organism>
<keyword evidence="3" id="KW-1185">Reference proteome</keyword>
<dbReference type="InterPro" id="IPR002156">
    <property type="entry name" value="RNaseH_domain"/>
</dbReference>
<dbReference type="GO" id="GO:0004523">
    <property type="term" value="F:RNA-DNA hybrid ribonuclease activity"/>
    <property type="evidence" value="ECO:0007669"/>
    <property type="project" value="InterPro"/>
</dbReference>
<evidence type="ECO:0000313" key="2">
    <source>
        <dbReference type="EMBL" id="GBL85411.1"/>
    </source>
</evidence>
<dbReference type="EMBL" id="BGPR01000043">
    <property type="protein sequence ID" value="GBL85411.1"/>
    <property type="molecule type" value="Genomic_DNA"/>
</dbReference>
<dbReference type="Proteomes" id="UP000499080">
    <property type="component" value="Unassembled WGS sequence"/>
</dbReference>
<proteinExistence type="predicted"/>
<dbReference type="SUPFAM" id="SSF53098">
    <property type="entry name" value="Ribonuclease H-like"/>
    <property type="match status" value="1"/>
</dbReference>
<dbReference type="PROSITE" id="PS50879">
    <property type="entry name" value="RNASE_H_1"/>
    <property type="match status" value="1"/>
</dbReference>
<dbReference type="OrthoDB" id="6420729at2759"/>
<dbReference type="GO" id="GO:0003676">
    <property type="term" value="F:nucleic acid binding"/>
    <property type="evidence" value="ECO:0007669"/>
    <property type="project" value="InterPro"/>
</dbReference>
<dbReference type="AlphaFoldDB" id="A0A4Y2AZ91"/>
<evidence type="ECO:0000259" key="1">
    <source>
        <dbReference type="PROSITE" id="PS50879"/>
    </source>
</evidence>
<gene>
    <name evidence="2" type="ORF">AVEN_34600_1</name>
</gene>
<reference evidence="2 3" key="1">
    <citation type="journal article" date="2019" name="Sci. Rep.">
        <title>Orb-weaving spider Araneus ventricosus genome elucidates the spidroin gene catalogue.</title>
        <authorList>
            <person name="Kono N."/>
            <person name="Nakamura H."/>
            <person name="Ohtoshi R."/>
            <person name="Moran D.A.P."/>
            <person name="Shinohara A."/>
            <person name="Yoshida Y."/>
            <person name="Fujiwara M."/>
            <person name="Mori M."/>
            <person name="Tomita M."/>
            <person name="Arakawa K."/>
        </authorList>
    </citation>
    <scope>NUCLEOTIDE SEQUENCE [LARGE SCALE GENOMIC DNA]</scope>
</reference>
<dbReference type="InterPro" id="IPR012337">
    <property type="entry name" value="RNaseH-like_sf"/>
</dbReference>